<reference evidence="2" key="1">
    <citation type="submission" date="2020-05" db="EMBL/GenBank/DDBJ databases">
        <title>Mycena genomes resolve the evolution of fungal bioluminescence.</title>
        <authorList>
            <person name="Tsai I.J."/>
        </authorList>
    </citation>
    <scope>NUCLEOTIDE SEQUENCE</scope>
    <source>
        <strain evidence="2">110903Hualien_Pintung</strain>
    </source>
</reference>
<keyword evidence="3" id="KW-1185">Reference proteome</keyword>
<dbReference type="AlphaFoldDB" id="A0A8H6VVA0"/>
<sequence>MAKMSFKSSQEPARAHLDITSAAPPRTPSSCNAQLVSETCSAYPHPTILPCGTRHIHFPGFQFAAPLVPDVDLYDPSGTRSRKTLSWMFRTAAMPPPLSTRISSSEDVRVDEEQVGVPGGAEAHPAIPGFGGAGRAFTKLNVAHLKTSLTTEPTLIDAAGTVRLQRAVEETHSSPSPTENWVQSSSQSRFSSRRGRFSTHKRGLLMITLTSRSSSLSSPSPSSSSTAALPPAIAEAINAQVLSVAKDMHWSTRQNVVEHRAAATRTSSTTPPLRSVIANPNPTHCCIDHGASGCVFRFTHRSKIAHAPRPFRLFNAGLVERFCGHARPSSLNPSTSLDGCGIVACRPWLRFLVRVQRQERATHFSEASSSAPMFHSQTRRLTTRGCAEAIRVLFVVQLVELEDLHVKEVVFVSNQCLVKKEVNNHAPGLDVDAVLLQQHHHRRRRRSIRGFVVKEHQENPPRTFVLRRARSCRCVVVVVIEHDVLRYKRGVKMSPTYSTTIRSRRHSQCRKTPSASSKHRSAASKTTHLSAVVLDVFPPSEPFFRALFESRKRSIEEEGAT</sequence>
<evidence type="ECO:0000313" key="3">
    <source>
        <dbReference type="Proteomes" id="UP000613580"/>
    </source>
</evidence>
<dbReference type="Proteomes" id="UP000613580">
    <property type="component" value="Unassembled WGS sequence"/>
</dbReference>
<feature type="region of interest" description="Disordered" evidence="1">
    <location>
        <begin position="167"/>
        <end position="197"/>
    </location>
</feature>
<feature type="region of interest" description="Disordered" evidence="1">
    <location>
        <begin position="499"/>
        <end position="524"/>
    </location>
</feature>
<evidence type="ECO:0000313" key="2">
    <source>
        <dbReference type="EMBL" id="KAF7289569.1"/>
    </source>
</evidence>
<organism evidence="2 3">
    <name type="scientific">Mycena chlorophos</name>
    <name type="common">Agaric fungus</name>
    <name type="synonym">Agaricus chlorophos</name>
    <dbReference type="NCBI Taxonomy" id="658473"/>
    <lineage>
        <taxon>Eukaryota</taxon>
        <taxon>Fungi</taxon>
        <taxon>Dikarya</taxon>
        <taxon>Basidiomycota</taxon>
        <taxon>Agaricomycotina</taxon>
        <taxon>Agaricomycetes</taxon>
        <taxon>Agaricomycetidae</taxon>
        <taxon>Agaricales</taxon>
        <taxon>Marasmiineae</taxon>
        <taxon>Mycenaceae</taxon>
        <taxon>Mycena</taxon>
    </lineage>
</organism>
<protein>
    <submittedName>
        <fullName evidence="2">Uncharacterized protein</fullName>
    </submittedName>
</protein>
<gene>
    <name evidence="2" type="ORF">HMN09_01318900</name>
</gene>
<comment type="caution">
    <text evidence="2">The sequence shown here is derived from an EMBL/GenBank/DDBJ whole genome shotgun (WGS) entry which is preliminary data.</text>
</comment>
<feature type="region of interest" description="Disordered" evidence="1">
    <location>
        <begin position="1"/>
        <end position="30"/>
    </location>
</feature>
<feature type="compositionally biased region" description="Polar residues" evidence="1">
    <location>
        <begin position="1"/>
        <end position="11"/>
    </location>
</feature>
<feature type="compositionally biased region" description="Polar residues" evidence="1">
    <location>
        <begin position="173"/>
        <end position="182"/>
    </location>
</feature>
<evidence type="ECO:0000256" key="1">
    <source>
        <dbReference type="SAM" id="MobiDB-lite"/>
    </source>
</evidence>
<name>A0A8H6VVA0_MYCCL</name>
<dbReference type="EMBL" id="JACAZE010000028">
    <property type="protein sequence ID" value="KAF7289569.1"/>
    <property type="molecule type" value="Genomic_DNA"/>
</dbReference>
<proteinExistence type="predicted"/>
<accession>A0A8H6VVA0</accession>